<dbReference type="EMBL" id="JELX01003595">
    <property type="protein sequence ID" value="KYF51828.1"/>
    <property type="molecule type" value="Genomic_DNA"/>
</dbReference>
<comment type="caution">
    <text evidence="1">The sequence shown here is derived from an EMBL/GenBank/DDBJ whole genome shotgun (WGS) entry which is preliminary data.</text>
</comment>
<dbReference type="Proteomes" id="UP000075604">
    <property type="component" value="Unassembled WGS sequence"/>
</dbReference>
<sequence length="250" mass="28661">MELSCPDGARQLRLVAGDVVFWIDGLEHRFKSVLHGELIQFVASLHPETASLEAIFAHFRAVYPVGSPASLERTIHKIVHGARQDLLRAGLALQVIRNVRGLGYRLAEGWRKEDEIDGGRLFCAELEELRGLADRCIAYVDSRPIIENAAELFYLDAERHVVQQNFSHLYSIGCRMLLSLAEPAFVPDILDIKRELSVLMSYVVFWRVGHRITEEAWRLDYRREIAKCIEDVEMRIRKIERFLTPSRPPG</sequence>
<evidence type="ECO:0000313" key="1">
    <source>
        <dbReference type="EMBL" id="KYF51828.1"/>
    </source>
</evidence>
<evidence type="ECO:0000313" key="2">
    <source>
        <dbReference type="Proteomes" id="UP000075604"/>
    </source>
</evidence>
<name>A0A150P8K9_SORCE</name>
<reference evidence="1 2" key="1">
    <citation type="submission" date="2014-02" db="EMBL/GenBank/DDBJ databases">
        <title>The small core and large imbalanced accessory genome model reveals a collaborative survival strategy of Sorangium cellulosum strains in nature.</title>
        <authorList>
            <person name="Han K."/>
            <person name="Peng R."/>
            <person name="Blom J."/>
            <person name="Li Y.-Z."/>
        </authorList>
    </citation>
    <scope>NUCLEOTIDE SEQUENCE [LARGE SCALE GENOMIC DNA]</scope>
    <source>
        <strain evidence="1 2">So0157-18</strain>
    </source>
</reference>
<proteinExistence type="predicted"/>
<protein>
    <submittedName>
        <fullName evidence="1">Uncharacterized protein</fullName>
    </submittedName>
</protein>
<organism evidence="1 2">
    <name type="scientific">Sorangium cellulosum</name>
    <name type="common">Polyangium cellulosum</name>
    <dbReference type="NCBI Taxonomy" id="56"/>
    <lineage>
        <taxon>Bacteria</taxon>
        <taxon>Pseudomonadati</taxon>
        <taxon>Myxococcota</taxon>
        <taxon>Polyangia</taxon>
        <taxon>Polyangiales</taxon>
        <taxon>Polyangiaceae</taxon>
        <taxon>Sorangium</taxon>
    </lineage>
</organism>
<accession>A0A150P8K9</accession>
<gene>
    <name evidence="1" type="ORF">BE04_43035</name>
</gene>
<dbReference type="AlphaFoldDB" id="A0A150P8K9"/>